<dbReference type="Proteomes" id="UP000186922">
    <property type="component" value="Unassembled WGS sequence"/>
</dbReference>
<accession>A0A1D1V7W5</accession>
<comment type="caution">
    <text evidence="1">The sequence shown here is derived from an EMBL/GenBank/DDBJ whole genome shotgun (WGS) entry which is preliminary data.</text>
</comment>
<reference evidence="1 2" key="1">
    <citation type="journal article" date="2016" name="Nat. Commun.">
        <title>Extremotolerant tardigrade genome and improved radiotolerance of human cultured cells by tardigrade-unique protein.</title>
        <authorList>
            <person name="Hashimoto T."/>
            <person name="Horikawa D.D."/>
            <person name="Saito Y."/>
            <person name="Kuwahara H."/>
            <person name="Kozuka-Hata H."/>
            <person name="Shin-I T."/>
            <person name="Minakuchi Y."/>
            <person name="Ohishi K."/>
            <person name="Motoyama A."/>
            <person name="Aizu T."/>
            <person name="Enomoto A."/>
            <person name="Kondo K."/>
            <person name="Tanaka S."/>
            <person name="Hara Y."/>
            <person name="Koshikawa S."/>
            <person name="Sagara H."/>
            <person name="Miura T."/>
            <person name="Yokobori S."/>
            <person name="Miyagawa K."/>
            <person name="Suzuki Y."/>
            <person name="Kubo T."/>
            <person name="Oyama M."/>
            <person name="Kohara Y."/>
            <person name="Fujiyama A."/>
            <person name="Arakawa K."/>
            <person name="Katayama T."/>
            <person name="Toyoda A."/>
            <person name="Kunieda T."/>
        </authorList>
    </citation>
    <scope>NUCLEOTIDE SEQUENCE [LARGE SCALE GENOMIC DNA]</scope>
    <source>
        <strain evidence="1 2">YOKOZUNA-1</strain>
    </source>
</reference>
<dbReference type="AlphaFoldDB" id="A0A1D1V7W5"/>
<proteinExistence type="predicted"/>
<evidence type="ECO:0000313" key="1">
    <source>
        <dbReference type="EMBL" id="GAU94598.1"/>
    </source>
</evidence>
<organism evidence="1 2">
    <name type="scientific">Ramazzottius varieornatus</name>
    <name type="common">Water bear</name>
    <name type="synonym">Tardigrade</name>
    <dbReference type="NCBI Taxonomy" id="947166"/>
    <lineage>
        <taxon>Eukaryota</taxon>
        <taxon>Metazoa</taxon>
        <taxon>Ecdysozoa</taxon>
        <taxon>Tardigrada</taxon>
        <taxon>Eutardigrada</taxon>
        <taxon>Parachela</taxon>
        <taxon>Hypsibioidea</taxon>
        <taxon>Ramazzottiidae</taxon>
        <taxon>Ramazzottius</taxon>
    </lineage>
</organism>
<dbReference type="EMBL" id="BDGG01000002">
    <property type="protein sequence ID" value="GAU94598.1"/>
    <property type="molecule type" value="Genomic_DNA"/>
</dbReference>
<sequence>MSAICHVKLFSNGSDTSFCGRTLKVKDRLSNLPKFPAPGIVLFMVAMFSQHCGQYIDCFAFSSTASTDGID</sequence>
<evidence type="ECO:0000313" key="2">
    <source>
        <dbReference type="Proteomes" id="UP000186922"/>
    </source>
</evidence>
<name>A0A1D1V7W5_RAMVA</name>
<protein>
    <submittedName>
        <fullName evidence="1">Uncharacterized protein</fullName>
    </submittedName>
</protein>
<keyword evidence="2" id="KW-1185">Reference proteome</keyword>
<gene>
    <name evidence="1" type="primary">RvY_06340-1</name>
    <name evidence="1" type="synonym">RvY_06340.1</name>
    <name evidence="1" type="ORF">RvY_06340</name>
</gene>